<organism evidence="2 3">
    <name type="scientific">Peredibacter starrii</name>
    <dbReference type="NCBI Taxonomy" id="28202"/>
    <lineage>
        <taxon>Bacteria</taxon>
        <taxon>Pseudomonadati</taxon>
        <taxon>Bdellovibrionota</taxon>
        <taxon>Bacteriovoracia</taxon>
        <taxon>Bacteriovoracales</taxon>
        <taxon>Bacteriovoracaceae</taxon>
        <taxon>Peredibacter</taxon>
    </lineage>
</organism>
<evidence type="ECO:0000313" key="3">
    <source>
        <dbReference type="Proteomes" id="UP001324634"/>
    </source>
</evidence>
<gene>
    <name evidence="2" type="primary">crtY</name>
    <name evidence="2" type="ORF">SOO65_00015</name>
</gene>
<dbReference type="RefSeq" id="WP_321395201.1">
    <property type="nucleotide sequence ID" value="NZ_CP139487.1"/>
</dbReference>
<dbReference type="NCBIfam" id="TIGR01790">
    <property type="entry name" value="carotene-cycl"/>
    <property type="match status" value="1"/>
</dbReference>
<dbReference type="AlphaFoldDB" id="A0AAX4HPV2"/>
<evidence type="ECO:0000313" key="2">
    <source>
        <dbReference type="EMBL" id="WPU65133.1"/>
    </source>
</evidence>
<dbReference type="InterPro" id="IPR010108">
    <property type="entry name" value="Lycopene_cyclase_b/e"/>
</dbReference>
<dbReference type="GO" id="GO:0016705">
    <property type="term" value="F:oxidoreductase activity, acting on paired donors, with incorporation or reduction of molecular oxygen"/>
    <property type="evidence" value="ECO:0007669"/>
    <property type="project" value="InterPro"/>
</dbReference>
<dbReference type="EC" id="5.5.1.19" evidence="2"/>
<proteinExistence type="inferred from homology"/>
<dbReference type="EMBL" id="CP139487">
    <property type="protein sequence ID" value="WPU65133.1"/>
    <property type="molecule type" value="Genomic_DNA"/>
</dbReference>
<dbReference type="InterPro" id="IPR008461">
    <property type="entry name" value="CrtY"/>
</dbReference>
<sequence length="367" mass="42520">MDRPIVILGGGLWGGLLGYRLSLVHPDKKFLVLEADSRFGGNHTWSFHSSDVDISQLKWLAPIIRQSWTGYTVHFPDHSRHIKGSYHSICSDKFHEVLNERLKQNTNFNKYYSLEEAKKLGSFVIDARGKFEEGRAGYQKFLGLEVELEESHNLIFPILMDAKVSQSDGYRFLYYLPFSSNTVLVEDTRYSSRPDLNEAELENEIFYEIRRRGWKIKSVIRKEKGVLPIPLSKLNHQEKEGVVDLGGILHDTTGYSLPDAIRLVDLLMKTDLSLNAVKSCVKKYREDREKDRSFFRILNLLMFEAAKDNERYRVFQHFYLLPEPTIARFYQGKLTRLDRAKIFIGKPPVPVLSAIKCFLPQNKRVNA</sequence>
<comment type="similarity">
    <text evidence="1">Belongs to the lycopene cyclase family.</text>
</comment>
<name>A0AAX4HPV2_9BACT</name>
<dbReference type="GO" id="GO:0045436">
    <property type="term" value="F:lycopene beta cyclase activity"/>
    <property type="evidence" value="ECO:0007669"/>
    <property type="project" value="InterPro"/>
</dbReference>
<dbReference type="NCBIfam" id="TIGR01789">
    <property type="entry name" value="lycopene_cycl"/>
    <property type="match status" value="1"/>
</dbReference>
<evidence type="ECO:0000256" key="1">
    <source>
        <dbReference type="ARBA" id="ARBA00006599"/>
    </source>
</evidence>
<dbReference type="InterPro" id="IPR036188">
    <property type="entry name" value="FAD/NAD-bd_sf"/>
</dbReference>
<dbReference type="Pfam" id="PF05834">
    <property type="entry name" value="Lycopene_cycl"/>
    <property type="match status" value="1"/>
</dbReference>
<keyword evidence="2" id="KW-0413">Isomerase</keyword>
<dbReference type="GO" id="GO:0016117">
    <property type="term" value="P:carotenoid biosynthetic process"/>
    <property type="evidence" value="ECO:0007669"/>
    <property type="project" value="InterPro"/>
</dbReference>
<accession>A0AAX4HPV2</accession>
<dbReference type="Proteomes" id="UP001324634">
    <property type="component" value="Chromosome"/>
</dbReference>
<keyword evidence="3" id="KW-1185">Reference proteome</keyword>
<dbReference type="KEGG" id="psti:SOO65_00015"/>
<protein>
    <submittedName>
        <fullName evidence="2">Lycopene beta-cyclase CrtY</fullName>
        <ecNumber evidence="2">5.5.1.19</ecNumber>
    </submittedName>
</protein>
<reference evidence="2 3" key="1">
    <citation type="submission" date="2023-11" db="EMBL/GenBank/DDBJ databases">
        <title>Peredibacter starrii A3.12.</title>
        <authorList>
            <person name="Mitchell R.J."/>
        </authorList>
    </citation>
    <scope>NUCLEOTIDE SEQUENCE [LARGE SCALE GENOMIC DNA]</scope>
    <source>
        <strain evidence="2 3">A3.12</strain>
    </source>
</reference>
<dbReference type="SUPFAM" id="SSF51905">
    <property type="entry name" value="FAD/NAD(P)-binding domain"/>
    <property type="match status" value="1"/>
</dbReference>